<protein>
    <submittedName>
        <fullName evidence="1">Uncharacterized protein</fullName>
    </submittedName>
</protein>
<dbReference type="Proteomes" id="UP001373496">
    <property type="component" value="Unassembled WGS sequence"/>
</dbReference>
<evidence type="ECO:0000313" key="1">
    <source>
        <dbReference type="EMBL" id="MEI4279590.1"/>
    </source>
</evidence>
<reference evidence="1 2" key="1">
    <citation type="submission" date="2024-03" db="EMBL/GenBank/DDBJ databases">
        <title>Draft genome sequence of Klenkia terrae.</title>
        <authorList>
            <person name="Duangmal K."/>
            <person name="Chantavorakit T."/>
        </authorList>
    </citation>
    <scope>NUCLEOTIDE SEQUENCE [LARGE SCALE GENOMIC DNA]</scope>
    <source>
        <strain evidence="1 2">JCM 17786</strain>
    </source>
</reference>
<organism evidence="1 2">
    <name type="scientific">Klenkia terrae</name>
    <dbReference type="NCBI Taxonomy" id="1052259"/>
    <lineage>
        <taxon>Bacteria</taxon>
        <taxon>Bacillati</taxon>
        <taxon>Actinomycetota</taxon>
        <taxon>Actinomycetes</taxon>
        <taxon>Geodermatophilales</taxon>
        <taxon>Geodermatophilaceae</taxon>
        <taxon>Klenkia</taxon>
    </lineage>
</organism>
<proteinExistence type="predicted"/>
<gene>
    <name evidence="1" type="ORF">UXQ13_14050</name>
</gene>
<sequence length="191" mass="20248">MTLLLRVGHALGPFHPAPGESARHHVVRIGWETPKLVGEAERTAWEHALGHPDPGTDPAVVDALVARGLVARVDDTREARIAFARAHRVQPLGMGTLATEDGGRVLGTWSRPSATTDPEAFDIWAWAHLFPTLEAAAAGLAGASSVADTGGPQPPTGDAVLDRLLDRLPELLAAELVYLDVPRDAVAEPRP</sequence>
<keyword evidence="2" id="KW-1185">Reference proteome</keyword>
<accession>A0ABU8E7M0</accession>
<comment type="caution">
    <text evidence="1">The sequence shown here is derived from an EMBL/GenBank/DDBJ whole genome shotgun (WGS) entry which is preliminary data.</text>
</comment>
<dbReference type="EMBL" id="JBAPLV010000015">
    <property type="protein sequence ID" value="MEI4279590.1"/>
    <property type="molecule type" value="Genomic_DNA"/>
</dbReference>
<dbReference type="RefSeq" id="WP_225233134.1">
    <property type="nucleotide sequence ID" value="NZ_JBAPLV010000015.1"/>
</dbReference>
<name>A0ABU8E7M0_9ACTN</name>
<evidence type="ECO:0000313" key="2">
    <source>
        <dbReference type="Proteomes" id="UP001373496"/>
    </source>
</evidence>